<name>A0ABU5HCM3_9BACT</name>
<evidence type="ECO:0008006" key="3">
    <source>
        <dbReference type="Google" id="ProtNLM"/>
    </source>
</evidence>
<dbReference type="Proteomes" id="UP001291309">
    <property type="component" value="Unassembled WGS sequence"/>
</dbReference>
<evidence type="ECO:0000313" key="1">
    <source>
        <dbReference type="EMBL" id="MDY7230577.1"/>
    </source>
</evidence>
<sequence>MHRRLSSKRVALLFVGLLGAGCGGEESRLNPTDSSVEASAQALTTSATSQGCTFTIAAVAQPGQLPPFYNYVVTRQASVGCPYAAASTTVGSSYTSSAAITGNSLGLAIAYTSKNTPSGSSPVSVYVKQIDPSTLSTVRSSMLTCGPSIYSVSFSDLFMPDLNTVQVDGSKGCKLYGLSEMGSGSSYHASFNDFFSTTTPPTVVAY</sequence>
<evidence type="ECO:0000313" key="2">
    <source>
        <dbReference type="Proteomes" id="UP001291309"/>
    </source>
</evidence>
<reference evidence="1 2" key="1">
    <citation type="submission" date="2023-12" db="EMBL/GenBank/DDBJ databases">
        <title>the genome sequence of Hyalangium sp. s54d21.</title>
        <authorList>
            <person name="Zhang X."/>
        </authorList>
    </citation>
    <scope>NUCLEOTIDE SEQUENCE [LARGE SCALE GENOMIC DNA]</scope>
    <source>
        <strain evidence="2">s54d21</strain>
    </source>
</reference>
<dbReference type="RefSeq" id="WP_321549296.1">
    <property type="nucleotide sequence ID" value="NZ_JAXIVS010000011.1"/>
</dbReference>
<protein>
    <recommendedName>
        <fullName evidence="3">Lipoprotein</fullName>
    </recommendedName>
</protein>
<dbReference type="PROSITE" id="PS51257">
    <property type="entry name" value="PROKAR_LIPOPROTEIN"/>
    <property type="match status" value="1"/>
</dbReference>
<gene>
    <name evidence="1" type="ORF">SYV04_29550</name>
</gene>
<comment type="caution">
    <text evidence="1">The sequence shown here is derived from an EMBL/GenBank/DDBJ whole genome shotgun (WGS) entry which is preliminary data.</text>
</comment>
<accession>A0ABU5HCM3</accession>
<keyword evidence="2" id="KW-1185">Reference proteome</keyword>
<organism evidence="1 2">
    <name type="scientific">Hyalangium rubrum</name>
    <dbReference type="NCBI Taxonomy" id="3103134"/>
    <lineage>
        <taxon>Bacteria</taxon>
        <taxon>Pseudomonadati</taxon>
        <taxon>Myxococcota</taxon>
        <taxon>Myxococcia</taxon>
        <taxon>Myxococcales</taxon>
        <taxon>Cystobacterineae</taxon>
        <taxon>Archangiaceae</taxon>
        <taxon>Hyalangium</taxon>
    </lineage>
</organism>
<proteinExistence type="predicted"/>
<dbReference type="EMBL" id="JAXIVS010000011">
    <property type="protein sequence ID" value="MDY7230577.1"/>
    <property type="molecule type" value="Genomic_DNA"/>
</dbReference>